<sequence length="182" mass="21256">MTESKKTNKKKEVNKNIDKPTSEIVKEVKQVKRKKQLDQDILIPCRNVTDGMLVYISKKTGLETTWVEHDAEEYLTVGELLTMRASQPKFLTEPWLVIDDEDASEYLDLKKLYDKLVGIEDLDEFFEKPVSEMEEILNKIPRGLKETIGIRARKKIEDESLYDTRKIKLIEEKLKIDLSILL</sequence>
<name>A0ABS1TI49_9BACI</name>
<dbReference type="RefSeq" id="WP_202651898.1">
    <property type="nucleotide sequence ID" value="NZ_JAESWB010000025.1"/>
</dbReference>
<reference evidence="1 2" key="1">
    <citation type="submission" date="2021-01" db="EMBL/GenBank/DDBJ databases">
        <title>Genome public.</title>
        <authorList>
            <person name="Liu C."/>
            <person name="Sun Q."/>
        </authorList>
    </citation>
    <scope>NUCLEOTIDE SEQUENCE [LARGE SCALE GENOMIC DNA]</scope>
    <source>
        <strain evidence="1 2">YIM B02564</strain>
    </source>
</reference>
<proteinExistence type="predicted"/>
<gene>
    <name evidence="1" type="ORF">JK635_01895</name>
</gene>
<keyword evidence="2" id="KW-1185">Reference proteome</keyword>
<dbReference type="Proteomes" id="UP000623967">
    <property type="component" value="Unassembled WGS sequence"/>
</dbReference>
<protein>
    <submittedName>
        <fullName evidence="1">Uncharacterized protein</fullName>
    </submittedName>
</protein>
<evidence type="ECO:0000313" key="1">
    <source>
        <dbReference type="EMBL" id="MBL4950991.1"/>
    </source>
</evidence>
<dbReference type="EMBL" id="JAESWB010000025">
    <property type="protein sequence ID" value="MBL4950991.1"/>
    <property type="molecule type" value="Genomic_DNA"/>
</dbReference>
<comment type="caution">
    <text evidence="1">The sequence shown here is derived from an EMBL/GenBank/DDBJ whole genome shotgun (WGS) entry which is preliminary data.</text>
</comment>
<accession>A0ABS1TI49</accession>
<organism evidence="1 2">
    <name type="scientific">Neobacillus paridis</name>
    <dbReference type="NCBI Taxonomy" id="2803862"/>
    <lineage>
        <taxon>Bacteria</taxon>
        <taxon>Bacillati</taxon>
        <taxon>Bacillota</taxon>
        <taxon>Bacilli</taxon>
        <taxon>Bacillales</taxon>
        <taxon>Bacillaceae</taxon>
        <taxon>Neobacillus</taxon>
    </lineage>
</organism>
<evidence type="ECO:0000313" key="2">
    <source>
        <dbReference type="Proteomes" id="UP000623967"/>
    </source>
</evidence>